<proteinExistence type="predicted"/>
<accession>A0A418MTF1</accession>
<dbReference type="AlphaFoldDB" id="A0A418MTF1"/>
<sequence>MFMARAQMSADNVWSYATGAVTSAPVLMAPLAVGVAAWAGGRSQRRAARHAWLLAGRDPAQAPLVEAGVLAACATVAYALVSMVTLVPTAATATWGGPFWWWLASAGVGFTAAICVAYGVGVLLPGRFTPFIAALVTYLATTWNLGQYGTWYAMFPFTVELIPPFSAPHAPTMRGQMLWFTGLALLALTLVAVKVRSSARVVIPAVGASLALAVSGAAIVIGENGRYVDVNRHIVWSCSGSSPQVCIHPAFANSFSPISQRAQAITQRLAATPFAISRVEQRPRGVGGLPTPGAIAYALDAPTVEHYDRASLDIAIAALGVDSCAHGPRRDNTAHAMAQLVVAWAVGDDNLFTPRTPDQQQAKVHFLSLPLRNQQQWLTAHAGAVRTCSLAPQSFT</sequence>
<feature type="transmembrane region" description="Helical" evidence="1">
    <location>
        <begin position="62"/>
        <end position="87"/>
    </location>
</feature>
<dbReference type="EMBL" id="QXEC01000014">
    <property type="protein sequence ID" value="RIV37380.1"/>
    <property type="molecule type" value="Genomic_DNA"/>
</dbReference>
<comment type="caution">
    <text evidence="2">The sequence shown here is derived from an EMBL/GenBank/DDBJ whole genome shotgun (WGS) entry which is preliminary data.</text>
</comment>
<keyword evidence="1" id="KW-1133">Transmembrane helix</keyword>
<evidence type="ECO:0000256" key="1">
    <source>
        <dbReference type="SAM" id="Phobius"/>
    </source>
</evidence>
<dbReference type="Proteomes" id="UP000283832">
    <property type="component" value="Unassembled WGS sequence"/>
</dbReference>
<feature type="transmembrane region" description="Helical" evidence="1">
    <location>
        <begin position="202"/>
        <end position="222"/>
    </location>
</feature>
<name>A0A418MTF1_9ACTN</name>
<organism evidence="2 3">
    <name type="scientific">Micromonospora radicis</name>
    <dbReference type="NCBI Taxonomy" id="1894971"/>
    <lineage>
        <taxon>Bacteria</taxon>
        <taxon>Bacillati</taxon>
        <taxon>Actinomycetota</taxon>
        <taxon>Actinomycetes</taxon>
        <taxon>Micromonosporales</taxon>
        <taxon>Micromonosporaceae</taxon>
        <taxon>Micromonospora</taxon>
    </lineage>
</organism>
<gene>
    <name evidence="2" type="ORF">D2L64_16010</name>
</gene>
<evidence type="ECO:0000313" key="3">
    <source>
        <dbReference type="Proteomes" id="UP000283832"/>
    </source>
</evidence>
<feature type="transmembrane region" description="Helical" evidence="1">
    <location>
        <begin position="177"/>
        <end position="195"/>
    </location>
</feature>
<keyword evidence="1" id="KW-0472">Membrane</keyword>
<protein>
    <submittedName>
        <fullName evidence="2">Uncharacterized protein</fullName>
    </submittedName>
</protein>
<feature type="transmembrane region" description="Helical" evidence="1">
    <location>
        <begin position="20"/>
        <end position="41"/>
    </location>
</feature>
<keyword evidence="3" id="KW-1185">Reference proteome</keyword>
<keyword evidence="1" id="KW-0812">Transmembrane</keyword>
<evidence type="ECO:0000313" key="2">
    <source>
        <dbReference type="EMBL" id="RIV37380.1"/>
    </source>
</evidence>
<reference evidence="2 3" key="1">
    <citation type="submission" date="2018-08" db="EMBL/GenBank/DDBJ databases">
        <title>Jishengella sp. nov., isolated from a root of Azadirachta indica A. Juss. var. siamensis Valenton.</title>
        <authorList>
            <person name="Kuncharoen N."/>
            <person name="Tanasupawat S."/>
            <person name="Kudo T."/>
            <person name="Ohkuma M."/>
        </authorList>
    </citation>
    <scope>NUCLEOTIDE SEQUENCE [LARGE SCALE GENOMIC DNA]</scope>
    <source>
        <strain evidence="2 3">AZ1-13</strain>
    </source>
</reference>
<feature type="transmembrane region" description="Helical" evidence="1">
    <location>
        <begin position="99"/>
        <end position="124"/>
    </location>
</feature>
<feature type="transmembrane region" description="Helical" evidence="1">
    <location>
        <begin position="131"/>
        <end position="157"/>
    </location>
</feature>